<dbReference type="GO" id="GO:0042781">
    <property type="term" value="F:3'-tRNA processing endoribonuclease activity"/>
    <property type="evidence" value="ECO:0007669"/>
    <property type="project" value="TreeGrafter"/>
</dbReference>
<dbReference type="OrthoDB" id="527344at2759"/>
<dbReference type="InterPro" id="IPR036361">
    <property type="entry name" value="SAP_dom_sf"/>
</dbReference>
<feature type="region of interest" description="Disordered" evidence="9">
    <location>
        <begin position="517"/>
        <end position="540"/>
    </location>
</feature>
<keyword evidence="12" id="KW-1185">Reference proteome</keyword>
<evidence type="ECO:0000256" key="2">
    <source>
        <dbReference type="ARBA" id="ARBA00011738"/>
    </source>
</evidence>
<dbReference type="PROSITE" id="PS50800">
    <property type="entry name" value="SAP"/>
    <property type="match status" value="1"/>
</dbReference>
<reference evidence="11" key="2">
    <citation type="submission" date="2020-11" db="EMBL/GenBank/DDBJ databases">
        <authorList>
            <person name="Cecchin M."/>
            <person name="Marcolungo L."/>
            <person name="Rossato M."/>
            <person name="Girolomoni L."/>
            <person name="Cosentino E."/>
            <person name="Cuine S."/>
            <person name="Li-Beisson Y."/>
            <person name="Delledonne M."/>
            <person name="Ballottari M."/>
        </authorList>
    </citation>
    <scope>NUCLEOTIDE SEQUENCE</scope>
    <source>
        <strain evidence="11">211/11P</strain>
        <tissue evidence="11">Whole cell</tissue>
    </source>
</reference>
<sequence length="660" mass="68873">MHAVLGSRAALASAARPVSRVSTAPPCRHSRRRCSAPTCTATRAVADFAFGSSVKVTKSAISKLAVAELRAECQRLGLPDDGLKPALVERVFSWLQQHGSPQQKLQASSVRQQSAANAVIDSAAASASRSTATALPGNVVSTPAPAAMAAQATAAVPAASSPVAMTSAPGAIGASDSSSGSSSLLQPGQQSKHSSNVRVTWLGTSSGSPTARRNVSAIAVRFDDDIFLVDCGEGTRNQLQRAELDPAAIRTITVTHMHGDHCFGVGGVIQAVCEARLGGPRQNETLHIWGPPELQAQVFGAVRMGVLRLTTPVLVTGFVLDPSKSGPPRAADPEGMLHFALQGPDQAARIPPAMAAGWQAAYDQGSERIVQQGLSWTLRMPTPGPNVVAAQLQHRVPCWGYVFQEEPQVVPPPAAAAAAPGTGSEVAGAEGGVAGQQWVRPGRKLVILGDTCNSSSLAPLAADCDLLSHEATFCSGMEDKAAVAQHSTTEQAGAFAAAVDARNLVLTHFSARYESMAVQPQQRRATDRPRPAPLTGVLGQELGGGEMRRLLEETQSTYGKDSIFLANDFFTFKVAPHAPVPAEELAAQQAQRQARAIEVTRAAQAAASATSGKREQQRYYSQQASGGGGRQQGGYQQRRPGGGGGGGRSQQRRPRPAGQR</sequence>
<dbReference type="InterPro" id="IPR003034">
    <property type="entry name" value="SAP_dom"/>
</dbReference>
<dbReference type="GO" id="GO:0005634">
    <property type="term" value="C:nucleus"/>
    <property type="evidence" value="ECO:0007669"/>
    <property type="project" value="TreeGrafter"/>
</dbReference>
<keyword evidence="7" id="KW-0378">Hydrolase</keyword>
<keyword evidence="5" id="KW-0479">Metal-binding</keyword>
<gene>
    <name evidence="11" type="ORF">D9Q98_004536</name>
</gene>
<dbReference type="AlphaFoldDB" id="A0A9D4TQ16"/>
<comment type="subunit">
    <text evidence="2">Homodimer.</text>
</comment>
<feature type="region of interest" description="Disordered" evidence="9">
    <location>
        <begin position="170"/>
        <end position="196"/>
    </location>
</feature>
<keyword evidence="6" id="KW-0255">Endonuclease</keyword>
<feature type="compositionally biased region" description="Basic residues" evidence="9">
    <location>
        <begin position="650"/>
        <end position="660"/>
    </location>
</feature>
<evidence type="ECO:0000313" key="12">
    <source>
        <dbReference type="Proteomes" id="UP001055712"/>
    </source>
</evidence>
<dbReference type="Proteomes" id="UP001055712">
    <property type="component" value="Unassembled WGS sequence"/>
</dbReference>
<dbReference type="SMART" id="SM00513">
    <property type="entry name" value="SAP"/>
    <property type="match status" value="1"/>
</dbReference>
<dbReference type="SUPFAM" id="SSF56281">
    <property type="entry name" value="Metallo-hydrolase/oxidoreductase"/>
    <property type="match status" value="1"/>
</dbReference>
<keyword evidence="4" id="KW-0540">Nuclease</keyword>
<dbReference type="Pfam" id="PF02037">
    <property type="entry name" value="SAP"/>
    <property type="match status" value="1"/>
</dbReference>
<name>A0A9D4TQ16_CHLVU</name>
<comment type="cofactor">
    <cofactor evidence="1">
        <name>Zn(2+)</name>
        <dbReference type="ChEBI" id="CHEBI:29105"/>
    </cofactor>
</comment>
<feature type="region of interest" description="Disordered" evidence="9">
    <location>
        <begin position="605"/>
        <end position="660"/>
    </location>
</feature>
<evidence type="ECO:0000256" key="1">
    <source>
        <dbReference type="ARBA" id="ARBA00001947"/>
    </source>
</evidence>
<dbReference type="Pfam" id="PF23023">
    <property type="entry name" value="Anti-Pycsar_Apyc1"/>
    <property type="match status" value="1"/>
</dbReference>
<evidence type="ECO:0000256" key="9">
    <source>
        <dbReference type="SAM" id="MobiDB-lite"/>
    </source>
</evidence>
<feature type="compositionally biased region" description="Low complexity" evidence="9">
    <location>
        <begin position="170"/>
        <end position="191"/>
    </location>
</feature>
<dbReference type="PANTHER" id="PTHR46018:SF2">
    <property type="entry name" value="ZINC PHOSPHODIESTERASE ELAC PROTEIN 1"/>
    <property type="match status" value="1"/>
</dbReference>
<keyword evidence="3" id="KW-0819">tRNA processing</keyword>
<proteinExistence type="inferred from homology"/>
<dbReference type="PANTHER" id="PTHR46018">
    <property type="entry name" value="ZINC PHOSPHODIESTERASE ELAC PROTEIN 1"/>
    <property type="match status" value="1"/>
</dbReference>
<accession>A0A9D4TQ16</accession>
<dbReference type="EMBL" id="SIDB01000006">
    <property type="protein sequence ID" value="KAI3431485.1"/>
    <property type="molecule type" value="Genomic_DNA"/>
</dbReference>
<organism evidence="11 12">
    <name type="scientific">Chlorella vulgaris</name>
    <name type="common">Green alga</name>
    <dbReference type="NCBI Taxonomy" id="3077"/>
    <lineage>
        <taxon>Eukaryota</taxon>
        <taxon>Viridiplantae</taxon>
        <taxon>Chlorophyta</taxon>
        <taxon>core chlorophytes</taxon>
        <taxon>Trebouxiophyceae</taxon>
        <taxon>Chlorellales</taxon>
        <taxon>Chlorellaceae</taxon>
        <taxon>Chlorella clade</taxon>
        <taxon>Chlorella</taxon>
    </lineage>
</organism>
<dbReference type="Gene3D" id="3.60.15.10">
    <property type="entry name" value="Ribonuclease Z/Hydroxyacylglutathione hydrolase-like"/>
    <property type="match status" value="1"/>
</dbReference>
<feature type="domain" description="SAP" evidence="10">
    <location>
        <begin position="61"/>
        <end position="95"/>
    </location>
</feature>
<dbReference type="HAMAP" id="MF_01818">
    <property type="entry name" value="RNase_Z_BN"/>
    <property type="match status" value="1"/>
</dbReference>
<evidence type="ECO:0000256" key="6">
    <source>
        <dbReference type="ARBA" id="ARBA00022759"/>
    </source>
</evidence>
<evidence type="ECO:0000259" key="10">
    <source>
        <dbReference type="PROSITE" id="PS50800"/>
    </source>
</evidence>
<evidence type="ECO:0000256" key="4">
    <source>
        <dbReference type="ARBA" id="ARBA00022722"/>
    </source>
</evidence>
<protein>
    <recommendedName>
        <fullName evidence="10">SAP domain-containing protein</fullName>
    </recommendedName>
</protein>
<comment type="caution">
    <text evidence="11">The sequence shown here is derived from an EMBL/GenBank/DDBJ whole genome shotgun (WGS) entry which is preliminary data.</text>
</comment>
<evidence type="ECO:0000313" key="11">
    <source>
        <dbReference type="EMBL" id="KAI3431485.1"/>
    </source>
</evidence>
<evidence type="ECO:0000256" key="5">
    <source>
        <dbReference type="ARBA" id="ARBA00022723"/>
    </source>
</evidence>
<keyword evidence="8" id="KW-0862">Zinc</keyword>
<dbReference type="InterPro" id="IPR013471">
    <property type="entry name" value="RNase_Z/BN"/>
</dbReference>
<dbReference type="Gene3D" id="1.10.720.30">
    <property type="entry name" value="SAP domain"/>
    <property type="match status" value="1"/>
</dbReference>
<evidence type="ECO:0000256" key="7">
    <source>
        <dbReference type="ARBA" id="ARBA00022801"/>
    </source>
</evidence>
<dbReference type="GO" id="GO:0046872">
    <property type="term" value="F:metal ion binding"/>
    <property type="evidence" value="ECO:0007669"/>
    <property type="project" value="UniProtKB-KW"/>
</dbReference>
<evidence type="ECO:0000256" key="8">
    <source>
        <dbReference type="ARBA" id="ARBA00022833"/>
    </source>
</evidence>
<dbReference type="InterPro" id="IPR036866">
    <property type="entry name" value="RibonucZ/Hydroxyglut_hydro"/>
</dbReference>
<reference evidence="11" key="1">
    <citation type="journal article" date="2019" name="Plant J.">
        <title>Chlorella vulgaris genome assembly and annotation reveals the molecular basis for metabolic acclimation to high light conditions.</title>
        <authorList>
            <person name="Cecchin M."/>
            <person name="Marcolungo L."/>
            <person name="Rossato M."/>
            <person name="Girolomoni L."/>
            <person name="Cosentino E."/>
            <person name="Cuine S."/>
            <person name="Li-Beisson Y."/>
            <person name="Delledonne M."/>
            <person name="Ballottari M."/>
        </authorList>
    </citation>
    <scope>NUCLEOTIDE SEQUENCE</scope>
    <source>
        <strain evidence="11">211/11P</strain>
    </source>
</reference>
<evidence type="ECO:0000256" key="3">
    <source>
        <dbReference type="ARBA" id="ARBA00022694"/>
    </source>
</evidence>
<dbReference type="SUPFAM" id="SSF68906">
    <property type="entry name" value="SAP domain"/>
    <property type="match status" value="1"/>
</dbReference>